<keyword evidence="7" id="KW-1185">Reference proteome</keyword>
<dbReference type="OrthoDB" id="1714475at2759"/>
<dbReference type="VEuPathDB" id="VectorBase:HLOH_042107"/>
<keyword evidence="1 3" id="KW-0863">Zinc-finger</keyword>
<dbReference type="GO" id="GO:0061630">
    <property type="term" value="F:ubiquitin protein ligase activity"/>
    <property type="evidence" value="ECO:0007669"/>
    <property type="project" value="TreeGrafter"/>
</dbReference>
<gene>
    <name evidence="6" type="ORF">HPB48_001216</name>
</gene>
<dbReference type="GO" id="GO:0016567">
    <property type="term" value="P:protein ubiquitination"/>
    <property type="evidence" value="ECO:0007669"/>
    <property type="project" value="TreeGrafter"/>
</dbReference>
<proteinExistence type="predicted"/>
<evidence type="ECO:0000259" key="5">
    <source>
        <dbReference type="PROSITE" id="PS50089"/>
    </source>
</evidence>
<accession>A0A9J6FIN9</accession>
<evidence type="ECO:0000256" key="2">
    <source>
        <dbReference type="ARBA" id="ARBA00022833"/>
    </source>
</evidence>
<sequence length="273" mass="29818">MNASSETDDARNDAPSDSPAGRFRDSGVAKDSSSTRSAISRVYPFTVNTAAPSQPPVACSSIIATGGRPRSRSQIEMRARAGTSRAHPNPGQHNCLGEFREAEEERPTKFLRSEEAPCVPPRPIAGHTAQDARPGTLLSAHQDMADQAQLGHGRNEGRGPDELKVATTRTPLNFGSTQAKLHHAFSVISEMVNGTAFGLPRREIEDLPAYSFNPDESYSDEVICLMCMYHFKALDMVRVPPCSYEFHASCVDKWLEVNVRCPVCRMNASDTDP</sequence>
<dbReference type="InterPro" id="IPR013083">
    <property type="entry name" value="Znf_RING/FYVE/PHD"/>
</dbReference>
<dbReference type="InterPro" id="IPR001841">
    <property type="entry name" value="Znf_RING"/>
</dbReference>
<dbReference type="EMBL" id="JABSTR010000001">
    <property type="protein sequence ID" value="KAH9362687.1"/>
    <property type="molecule type" value="Genomic_DNA"/>
</dbReference>
<reference evidence="6 7" key="1">
    <citation type="journal article" date="2020" name="Cell">
        <title>Large-Scale Comparative Analyses of Tick Genomes Elucidate Their Genetic Diversity and Vector Capacities.</title>
        <authorList>
            <consortium name="Tick Genome and Microbiome Consortium (TIGMIC)"/>
            <person name="Jia N."/>
            <person name="Wang J."/>
            <person name="Shi W."/>
            <person name="Du L."/>
            <person name="Sun Y."/>
            <person name="Zhan W."/>
            <person name="Jiang J.F."/>
            <person name="Wang Q."/>
            <person name="Zhang B."/>
            <person name="Ji P."/>
            <person name="Bell-Sakyi L."/>
            <person name="Cui X.M."/>
            <person name="Yuan T.T."/>
            <person name="Jiang B.G."/>
            <person name="Yang W.F."/>
            <person name="Lam T.T."/>
            <person name="Chang Q.C."/>
            <person name="Ding S.J."/>
            <person name="Wang X.J."/>
            <person name="Zhu J.G."/>
            <person name="Ruan X.D."/>
            <person name="Zhao L."/>
            <person name="Wei J.T."/>
            <person name="Ye R.Z."/>
            <person name="Que T.C."/>
            <person name="Du C.H."/>
            <person name="Zhou Y.H."/>
            <person name="Cheng J.X."/>
            <person name="Dai P.F."/>
            <person name="Guo W.B."/>
            <person name="Han X.H."/>
            <person name="Huang E.J."/>
            <person name="Li L.F."/>
            <person name="Wei W."/>
            <person name="Gao Y.C."/>
            <person name="Liu J.Z."/>
            <person name="Shao H.Z."/>
            <person name="Wang X."/>
            <person name="Wang C.C."/>
            <person name="Yang T.C."/>
            <person name="Huo Q.B."/>
            <person name="Li W."/>
            <person name="Chen H.Y."/>
            <person name="Chen S.E."/>
            <person name="Zhou L.G."/>
            <person name="Ni X.B."/>
            <person name="Tian J.H."/>
            <person name="Sheng Y."/>
            <person name="Liu T."/>
            <person name="Pan Y.S."/>
            <person name="Xia L.Y."/>
            <person name="Li J."/>
            <person name="Zhao F."/>
            <person name="Cao W.C."/>
        </authorList>
    </citation>
    <scope>NUCLEOTIDE SEQUENCE [LARGE SCALE GENOMIC DNA]</scope>
    <source>
        <strain evidence="6">HaeL-2018</strain>
    </source>
</reference>
<comment type="caution">
    <text evidence="6">The sequence shown here is derived from an EMBL/GenBank/DDBJ whole genome shotgun (WGS) entry which is preliminary data.</text>
</comment>
<protein>
    <recommendedName>
        <fullName evidence="5">RING-type domain-containing protein</fullName>
    </recommendedName>
</protein>
<dbReference type="AlphaFoldDB" id="A0A9J6FIN9"/>
<dbReference type="SUPFAM" id="SSF57850">
    <property type="entry name" value="RING/U-box"/>
    <property type="match status" value="1"/>
</dbReference>
<evidence type="ECO:0000256" key="4">
    <source>
        <dbReference type="SAM" id="MobiDB-lite"/>
    </source>
</evidence>
<dbReference type="Proteomes" id="UP000821853">
    <property type="component" value="Chromosome 1"/>
</dbReference>
<dbReference type="OMA" id="FSVISEM"/>
<feature type="region of interest" description="Disordered" evidence="4">
    <location>
        <begin position="1"/>
        <end position="75"/>
    </location>
</feature>
<organism evidence="6 7">
    <name type="scientific">Haemaphysalis longicornis</name>
    <name type="common">Bush tick</name>
    <dbReference type="NCBI Taxonomy" id="44386"/>
    <lineage>
        <taxon>Eukaryota</taxon>
        <taxon>Metazoa</taxon>
        <taxon>Ecdysozoa</taxon>
        <taxon>Arthropoda</taxon>
        <taxon>Chelicerata</taxon>
        <taxon>Arachnida</taxon>
        <taxon>Acari</taxon>
        <taxon>Parasitiformes</taxon>
        <taxon>Ixodida</taxon>
        <taxon>Ixodoidea</taxon>
        <taxon>Ixodidae</taxon>
        <taxon>Haemaphysalinae</taxon>
        <taxon>Haemaphysalis</taxon>
    </lineage>
</organism>
<evidence type="ECO:0000313" key="6">
    <source>
        <dbReference type="EMBL" id="KAH9362687.1"/>
    </source>
</evidence>
<evidence type="ECO:0000256" key="3">
    <source>
        <dbReference type="PROSITE-ProRule" id="PRU00175"/>
    </source>
</evidence>
<name>A0A9J6FIN9_HAELO</name>
<dbReference type="Gene3D" id="3.30.40.10">
    <property type="entry name" value="Zinc/RING finger domain, C3HC4 (zinc finger)"/>
    <property type="match status" value="1"/>
</dbReference>
<dbReference type="GO" id="GO:0008270">
    <property type="term" value="F:zinc ion binding"/>
    <property type="evidence" value="ECO:0007669"/>
    <property type="project" value="UniProtKB-KW"/>
</dbReference>
<evidence type="ECO:0000256" key="1">
    <source>
        <dbReference type="ARBA" id="ARBA00022771"/>
    </source>
</evidence>
<keyword evidence="1 3" id="KW-0479">Metal-binding</keyword>
<evidence type="ECO:0000313" key="7">
    <source>
        <dbReference type="Proteomes" id="UP000821853"/>
    </source>
</evidence>
<keyword evidence="2" id="KW-0862">Zinc</keyword>
<dbReference type="PROSITE" id="PS50089">
    <property type="entry name" value="ZF_RING_2"/>
    <property type="match status" value="1"/>
</dbReference>
<dbReference type="PANTHER" id="PTHR46171:SF3">
    <property type="entry name" value="GH10160P"/>
    <property type="match status" value="1"/>
</dbReference>
<dbReference type="PANTHER" id="PTHR46171">
    <property type="entry name" value="GH10160P"/>
    <property type="match status" value="1"/>
</dbReference>
<dbReference type="Pfam" id="PF13639">
    <property type="entry name" value="zf-RING_2"/>
    <property type="match status" value="1"/>
</dbReference>
<feature type="domain" description="RING-type" evidence="5">
    <location>
        <begin position="224"/>
        <end position="265"/>
    </location>
</feature>